<dbReference type="InterPro" id="IPR010730">
    <property type="entry name" value="HET"/>
</dbReference>
<reference evidence="2" key="1">
    <citation type="journal article" date="2020" name="Phytopathology">
        <title>Genome Sequence Resources of Colletotrichum truncatum, C. plurivorum, C. musicola, and C. sojae: Four Species Pathogenic to Soybean (Glycine max).</title>
        <authorList>
            <person name="Rogerio F."/>
            <person name="Boufleur T.R."/>
            <person name="Ciampi-Guillardi M."/>
            <person name="Sukno S.A."/>
            <person name="Thon M.R."/>
            <person name="Massola Junior N.S."/>
            <person name="Baroncelli R."/>
        </authorList>
    </citation>
    <scope>NUCLEOTIDE SEQUENCE</scope>
    <source>
        <strain evidence="2">LFN00145</strain>
    </source>
</reference>
<evidence type="ECO:0000313" key="2">
    <source>
        <dbReference type="EMBL" id="KAF6829584.1"/>
    </source>
</evidence>
<dbReference type="Pfam" id="PF06985">
    <property type="entry name" value="HET"/>
    <property type="match status" value="1"/>
</dbReference>
<feature type="domain" description="Heterokaryon incompatibility" evidence="1">
    <location>
        <begin position="52"/>
        <end position="187"/>
    </location>
</feature>
<dbReference type="Proteomes" id="UP000654918">
    <property type="component" value="Unassembled WGS sequence"/>
</dbReference>
<gene>
    <name evidence="2" type="ORF">CPLU01_07870</name>
</gene>
<protein>
    <submittedName>
        <fullName evidence="2">Ankyrin and het domain-containing protein</fullName>
    </submittedName>
</protein>
<comment type="caution">
    <text evidence="2">The sequence shown here is derived from an EMBL/GenBank/DDBJ whole genome shotgun (WGS) entry which is preliminary data.</text>
</comment>
<organism evidence="2 3">
    <name type="scientific">Colletotrichum plurivorum</name>
    <dbReference type="NCBI Taxonomy" id="2175906"/>
    <lineage>
        <taxon>Eukaryota</taxon>
        <taxon>Fungi</taxon>
        <taxon>Dikarya</taxon>
        <taxon>Ascomycota</taxon>
        <taxon>Pezizomycotina</taxon>
        <taxon>Sordariomycetes</taxon>
        <taxon>Hypocreomycetidae</taxon>
        <taxon>Glomerellales</taxon>
        <taxon>Glomerellaceae</taxon>
        <taxon>Colletotrichum</taxon>
        <taxon>Colletotrichum orchidearum species complex</taxon>
    </lineage>
</organism>
<dbReference type="InterPro" id="IPR052895">
    <property type="entry name" value="HetReg/Transcr_Mod"/>
</dbReference>
<evidence type="ECO:0000313" key="3">
    <source>
        <dbReference type="Proteomes" id="UP000654918"/>
    </source>
</evidence>
<name>A0A8H6KDH1_9PEZI</name>
<proteinExistence type="predicted"/>
<evidence type="ECO:0000259" key="1">
    <source>
        <dbReference type="Pfam" id="PF06985"/>
    </source>
</evidence>
<dbReference type="AlphaFoldDB" id="A0A8H6KDH1"/>
<sequence length="224" mass="24984">MSAYQYEPLSAPDSIRLLLEPFASSHDDILRGSLLNTTLWECDYDLIDNSTALSYVWGSGEKPCQILLDGQAFAITRSLHDALRDMRDGTRVRRVWADALCINQLDIPERNGQVALMRRIYSGANNTVIYLGDLTVHVSGVFTAASPRPPHNSAPATAEDASGGVTAVAVRDLLSRPWFKRVWVFQELVLSRDPWVQCGRSRIRWNDICRLLLVNVGSQTPFPG</sequence>
<dbReference type="PANTHER" id="PTHR24148">
    <property type="entry name" value="ANKYRIN REPEAT DOMAIN-CONTAINING PROTEIN 39 HOMOLOG-RELATED"/>
    <property type="match status" value="1"/>
</dbReference>
<accession>A0A8H6KDH1</accession>
<dbReference type="EMBL" id="WIGO01000106">
    <property type="protein sequence ID" value="KAF6829584.1"/>
    <property type="molecule type" value="Genomic_DNA"/>
</dbReference>
<keyword evidence="3" id="KW-1185">Reference proteome</keyword>
<dbReference type="PANTHER" id="PTHR24148:SF73">
    <property type="entry name" value="HET DOMAIN PROTEIN (AFU_ORTHOLOGUE AFUA_8G01020)"/>
    <property type="match status" value="1"/>
</dbReference>